<sequence length="856" mass="94739">VITSIGELVEMCSPQILSGWRPLFSALRTVHSSKSDTKDYLLGEYSMGKSQAPVFDVFEAFINTDNIQVFANAATDYIMCLMKFVKGLGEVDYKEIGDCVHVSGYSSTDLCLPALDYLRKCSQLLAKIYKMPSKPVFLGARLASLPMRSQERSISSEDGMDCLIQVWILLLEQLTAAVSNCPRQHQPPTLDLLFTLLREVTNIPGPGFAIFSVIQLLLPVMSLWLQRSHGDHSYWDVAASNFKHAIGLCCELVVEHVNSFIHSACFHSGSDSFSGDACEVKVAAPSHSPSAEAEYWRIKAMAQQVFMLDTQCSPKTPNNKEGFEHAQSCVLIIELPSDQQIPFRTIVVSLLSHQVLLQNLYDILLEEFVKHPEVHEKATPVTSDSKPPSAGFLRYISMTNLSIILDLLLDSYRTARDFDTRPGLKYLLMKVSGVCGAANLYRQSAMSFNLYFQALLCATLSQADTMTAQQVKRILYEEEEGSSDSSHPGSASSEDEDIFEETAQVSPPRGREKRHQWRAPNPSLSVQPLGSADWAWLVKRLYKLCMDLCNSYIQMHRDLESTLEETQLLRAGVAGGGDHVFFLPLFPSETSTPTSAGGLSARGTPSEESRSQTADISTASPGDTPTPSPGYSCTGSLPHHFRTGERRDSVITGGSVGAIPSSSGPGRRKEWWESAGNKLYTIATDKTISKLMMEYKRRKQQQQPQQQSHVNLFMKEQGRAASAAGGVGGERRGPVEQQRLPQRPQQLVDQQGPALRHSVSAGPEVLRQEKRPRSGSTISSHSISLRDSEAQIQAWTNMVLTLLNQVLLLSDSSFLALQPVLYPCLSQLSCHVTDARVRQALREWLGRVGRLYDIIV</sequence>
<feature type="compositionally biased region" description="Polar residues" evidence="1">
    <location>
        <begin position="611"/>
        <end position="635"/>
    </location>
</feature>
<dbReference type="EMBL" id="CAWUFR010001239">
    <property type="protein sequence ID" value="CAK6983225.1"/>
    <property type="molecule type" value="Genomic_DNA"/>
</dbReference>
<feature type="region of interest" description="Disordered" evidence="1">
    <location>
        <begin position="591"/>
        <end position="670"/>
    </location>
</feature>
<dbReference type="Proteomes" id="UP001314229">
    <property type="component" value="Unassembled WGS sequence"/>
</dbReference>
<reference evidence="2 3" key="1">
    <citation type="submission" date="2024-01" db="EMBL/GenBank/DDBJ databases">
        <authorList>
            <person name="Alioto T."/>
            <person name="Alioto T."/>
            <person name="Gomez Garrido J."/>
        </authorList>
    </citation>
    <scope>NUCLEOTIDE SEQUENCE [LARGE SCALE GENOMIC DNA]</scope>
</reference>
<protein>
    <submittedName>
        <fullName evidence="2">Brefeldin A-inhibited guanine nucleotide-exchange protein 3 isoform X2</fullName>
    </submittedName>
</protein>
<evidence type="ECO:0000313" key="2">
    <source>
        <dbReference type="EMBL" id="CAK6983225.1"/>
    </source>
</evidence>
<feature type="region of interest" description="Disordered" evidence="1">
    <location>
        <begin position="478"/>
        <end position="522"/>
    </location>
</feature>
<evidence type="ECO:0000313" key="3">
    <source>
        <dbReference type="Proteomes" id="UP001314229"/>
    </source>
</evidence>
<accession>A0AAV1QJA3</accession>
<proteinExistence type="predicted"/>
<name>A0AAV1QJA3_SCOSC</name>
<organism evidence="2 3">
    <name type="scientific">Scomber scombrus</name>
    <name type="common">Atlantic mackerel</name>
    <name type="synonym">Scomber vernalis</name>
    <dbReference type="NCBI Taxonomy" id="13677"/>
    <lineage>
        <taxon>Eukaryota</taxon>
        <taxon>Metazoa</taxon>
        <taxon>Chordata</taxon>
        <taxon>Craniata</taxon>
        <taxon>Vertebrata</taxon>
        <taxon>Euteleostomi</taxon>
        <taxon>Actinopterygii</taxon>
        <taxon>Neopterygii</taxon>
        <taxon>Teleostei</taxon>
        <taxon>Neoteleostei</taxon>
        <taxon>Acanthomorphata</taxon>
        <taxon>Pelagiaria</taxon>
        <taxon>Scombriformes</taxon>
        <taxon>Scombridae</taxon>
        <taxon>Scomber</taxon>
    </lineage>
</organism>
<comment type="caution">
    <text evidence="2">The sequence shown here is derived from an EMBL/GenBank/DDBJ whole genome shotgun (WGS) entry which is preliminary data.</text>
</comment>
<evidence type="ECO:0000256" key="1">
    <source>
        <dbReference type="SAM" id="MobiDB-lite"/>
    </source>
</evidence>
<feature type="region of interest" description="Disordered" evidence="1">
    <location>
        <begin position="719"/>
        <end position="782"/>
    </location>
</feature>
<gene>
    <name evidence="2" type="ORF">FSCOSCO3_A018795</name>
</gene>
<dbReference type="AlphaFoldDB" id="A0AAV1QJA3"/>
<feature type="non-terminal residue" evidence="2">
    <location>
        <position position="1"/>
    </location>
</feature>
<keyword evidence="3" id="KW-1185">Reference proteome</keyword>
<feature type="compositionally biased region" description="Low complexity" evidence="1">
    <location>
        <begin position="737"/>
        <end position="751"/>
    </location>
</feature>
<feature type="compositionally biased region" description="Low complexity" evidence="1">
    <location>
        <begin position="483"/>
        <end position="492"/>
    </location>
</feature>